<organism evidence="3 4">
    <name type="scientific">Nitrosomonas ureae</name>
    <dbReference type="NCBI Taxonomy" id="44577"/>
    <lineage>
        <taxon>Bacteria</taxon>
        <taxon>Pseudomonadati</taxon>
        <taxon>Pseudomonadota</taxon>
        <taxon>Betaproteobacteria</taxon>
        <taxon>Nitrosomonadales</taxon>
        <taxon>Nitrosomonadaceae</taxon>
        <taxon>Nitrosomonas</taxon>
    </lineage>
</organism>
<accession>A0A285BXD2</accession>
<name>A0A285BXD2_9PROT</name>
<dbReference type="GO" id="GO:0005507">
    <property type="term" value="F:copper ion binding"/>
    <property type="evidence" value="ECO:0007669"/>
    <property type="project" value="InterPro"/>
</dbReference>
<dbReference type="CDD" id="cd00371">
    <property type="entry name" value="HMA"/>
    <property type="match status" value="2"/>
</dbReference>
<dbReference type="PANTHER" id="PTHR46594">
    <property type="entry name" value="P-TYPE CATION-TRANSPORTING ATPASE"/>
    <property type="match status" value="1"/>
</dbReference>
<proteinExistence type="predicted"/>
<dbReference type="Gene3D" id="3.30.70.100">
    <property type="match status" value="2"/>
</dbReference>
<reference evidence="3 4" key="1">
    <citation type="submission" date="2017-08" db="EMBL/GenBank/DDBJ databases">
        <authorList>
            <person name="de Groot N.N."/>
        </authorList>
    </citation>
    <scope>NUCLEOTIDE SEQUENCE [LARGE SCALE GENOMIC DNA]</scope>
    <source>
        <strain evidence="3 4">Nm15</strain>
    </source>
</reference>
<dbReference type="PANTHER" id="PTHR46594:SF4">
    <property type="entry name" value="P-TYPE CATION-TRANSPORTING ATPASE"/>
    <property type="match status" value="1"/>
</dbReference>
<dbReference type="NCBIfam" id="TIGR00003">
    <property type="entry name" value="copper ion binding protein"/>
    <property type="match status" value="1"/>
</dbReference>
<gene>
    <name evidence="3" type="ORF">SAMN06296273_1405</name>
</gene>
<dbReference type="InterPro" id="IPR036163">
    <property type="entry name" value="HMA_dom_sf"/>
</dbReference>
<dbReference type="AlphaFoldDB" id="A0A285BXD2"/>
<dbReference type="InterPro" id="IPR006121">
    <property type="entry name" value="HMA_dom"/>
</dbReference>
<sequence length="176" mass="19340">MLNSSPLRQIELPTEGMTCVACAARIEKNLNKLSGVQASVNFANEEAHVNYDEKQVNTDKLINTIEHAGFHIAPRSVQLQLHKMTCAACAEHIEKALVNKLPGVTTLVNIATETAKVKFISGLITVENLIDAVIKTGYGANEINDSSIMPQKKHDVEQPIKLNYAYSGSPQFSHYH</sequence>
<evidence type="ECO:0000259" key="2">
    <source>
        <dbReference type="PROSITE" id="PS50846"/>
    </source>
</evidence>
<dbReference type="FunFam" id="3.30.70.100:FF:000005">
    <property type="entry name" value="Copper-exporting P-type ATPase A"/>
    <property type="match status" value="1"/>
</dbReference>
<evidence type="ECO:0000256" key="1">
    <source>
        <dbReference type="ARBA" id="ARBA00022723"/>
    </source>
</evidence>
<dbReference type="SUPFAM" id="SSF55008">
    <property type="entry name" value="HMA, heavy metal-associated domain"/>
    <property type="match status" value="2"/>
</dbReference>
<dbReference type="Pfam" id="PF00403">
    <property type="entry name" value="HMA"/>
    <property type="match status" value="2"/>
</dbReference>
<dbReference type="EMBL" id="LT907782">
    <property type="protein sequence ID" value="SNX59954.1"/>
    <property type="molecule type" value="Genomic_DNA"/>
</dbReference>
<feature type="domain" description="HMA" evidence="2">
    <location>
        <begin position="75"/>
        <end position="141"/>
    </location>
</feature>
<dbReference type="Proteomes" id="UP000242498">
    <property type="component" value="Chromosome I"/>
</dbReference>
<feature type="domain" description="HMA" evidence="2">
    <location>
        <begin position="8"/>
        <end position="73"/>
    </location>
</feature>
<dbReference type="InterPro" id="IPR006122">
    <property type="entry name" value="HMA_Cu_ion-bd"/>
</dbReference>
<protein>
    <submittedName>
        <fullName evidence="3">Copper ion binding protein</fullName>
    </submittedName>
</protein>
<dbReference type="PROSITE" id="PS50846">
    <property type="entry name" value="HMA_2"/>
    <property type="match status" value="2"/>
</dbReference>
<evidence type="ECO:0000313" key="4">
    <source>
        <dbReference type="Proteomes" id="UP000242498"/>
    </source>
</evidence>
<keyword evidence="1" id="KW-0479">Metal-binding</keyword>
<evidence type="ECO:0000313" key="3">
    <source>
        <dbReference type="EMBL" id="SNX59954.1"/>
    </source>
</evidence>